<protein>
    <recommendedName>
        <fullName evidence="1">Reverse transcriptase zinc-binding domain-containing protein</fullName>
    </recommendedName>
</protein>
<dbReference type="Proteomes" id="UP001152484">
    <property type="component" value="Unassembled WGS sequence"/>
</dbReference>
<dbReference type="PANTHER" id="PTHR33116">
    <property type="entry name" value="REVERSE TRANSCRIPTASE ZINC-BINDING DOMAIN-CONTAINING PROTEIN-RELATED-RELATED"/>
    <property type="match status" value="1"/>
</dbReference>
<reference evidence="2" key="1">
    <citation type="submission" date="2022-07" db="EMBL/GenBank/DDBJ databases">
        <authorList>
            <person name="Macas J."/>
            <person name="Novak P."/>
            <person name="Neumann P."/>
        </authorList>
    </citation>
    <scope>NUCLEOTIDE SEQUENCE</scope>
</reference>
<dbReference type="Pfam" id="PF13966">
    <property type="entry name" value="zf-RVT"/>
    <property type="match status" value="1"/>
</dbReference>
<evidence type="ECO:0000313" key="2">
    <source>
        <dbReference type="EMBL" id="CAH9071145.1"/>
    </source>
</evidence>
<sequence length="425" mass="49405">MLFSRGDVHSINILVKALEEFGDTSDLKINHGKSSIFIGGVSDYDISNILDLVDFGRWTFPVKYLGIPFAPLRVSVAQYSPLLDTIMDFLNAWNAKSISYACKLELIRSVVQGLQSFWLQVFPVPQAILDRIVSICRIFVWGGKYAKVSWDDICLPKNEGGLGIHCAKVWNEALLARTLWNIHKKEDTLWVRWVNGVYLKGKSVWDFSPHNRDSQLMKKLCLIRNRISQKFHNTNEAVMTLNNMCNNDKLISAKVYDLLRTKGTARPWMPFIWKGYIPPKFSFNVWLAFRNRLPTQDNLSYLNMVNWCDLCKGSLETTPHLFFVCSFVCSIWTKIRDWIGITKQMTTLEKAIKWIRKDHEGALIKSKAVRLAFCATIYWVWHTRNAYRFDDITKTEDDVVAKIKHVVYKILYNIYPYDLITFLFL</sequence>
<comment type="caution">
    <text evidence="2">The sequence shown here is derived from an EMBL/GenBank/DDBJ whole genome shotgun (WGS) entry which is preliminary data.</text>
</comment>
<dbReference type="InterPro" id="IPR026960">
    <property type="entry name" value="RVT-Znf"/>
</dbReference>
<evidence type="ECO:0000259" key="1">
    <source>
        <dbReference type="Pfam" id="PF13966"/>
    </source>
</evidence>
<accession>A0A9P1E1H0</accession>
<organism evidence="2 3">
    <name type="scientific">Cuscuta europaea</name>
    <name type="common">European dodder</name>
    <dbReference type="NCBI Taxonomy" id="41803"/>
    <lineage>
        <taxon>Eukaryota</taxon>
        <taxon>Viridiplantae</taxon>
        <taxon>Streptophyta</taxon>
        <taxon>Embryophyta</taxon>
        <taxon>Tracheophyta</taxon>
        <taxon>Spermatophyta</taxon>
        <taxon>Magnoliopsida</taxon>
        <taxon>eudicotyledons</taxon>
        <taxon>Gunneridae</taxon>
        <taxon>Pentapetalae</taxon>
        <taxon>asterids</taxon>
        <taxon>lamiids</taxon>
        <taxon>Solanales</taxon>
        <taxon>Convolvulaceae</taxon>
        <taxon>Cuscuteae</taxon>
        <taxon>Cuscuta</taxon>
        <taxon>Cuscuta subgen. Cuscuta</taxon>
    </lineage>
</organism>
<dbReference type="OrthoDB" id="1244997at2759"/>
<dbReference type="AlphaFoldDB" id="A0A9P1E1H0"/>
<feature type="domain" description="Reverse transcriptase zinc-binding" evidence="1">
    <location>
        <begin position="253"/>
        <end position="332"/>
    </location>
</feature>
<dbReference type="EMBL" id="CAMAPE010000006">
    <property type="protein sequence ID" value="CAH9071145.1"/>
    <property type="molecule type" value="Genomic_DNA"/>
</dbReference>
<name>A0A9P1E1H0_CUSEU</name>
<keyword evidence="3" id="KW-1185">Reference proteome</keyword>
<proteinExistence type="predicted"/>
<gene>
    <name evidence="2" type="ORF">CEURO_LOCUS3918</name>
</gene>
<dbReference type="PANTHER" id="PTHR33116:SF84">
    <property type="entry name" value="RNA-DIRECTED DNA POLYMERASE"/>
    <property type="match status" value="1"/>
</dbReference>
<evidence type="ECO:0000313" key="3">
    <source>
        <dbReference type="Proteomes" id="UP001152484"/>
    </source>
</evidence>